<dbReference type="Proteomes" id="UP000004416">
    <property type="component" value="Unassembled WGS sequence"/>
</dbReference>
<sequence>MPFQKIHFSPSALKLLSQNNLPLLKDKKLLRFCIRKRILFIYCEYIN</sequence>
<organism evidence="1 2">
    <name type="scientific">Desulfitobacterium hafniense DP7</name>
    <dbReference type="NCBI Taxonomy" id="537010"/>
    <lineage>
        <taxon>Bacteria</taxon>
        <taxon>Bacillati</taxon>
        <taxon>Bacillota</taxon>
        <taxon>Clostridia</taxon>
        <taxon>Eubacteriales</taxon>
        <taxon>Desulfitobacteriaceae</taxon>
        <taxon>Desulfitobacterium</taxon>
    </lineage>
</organism>
<comment type="caution">
    <text evidence="1">The sequence shown here is derived from an EMBL/GenBank/DDBJ whole genome shotgun (WGS) entry which is preliminary data.</text>
</comment>
<gene>
    <name evidence="1" type="ORF">HMPREF0322_05274</name>
</gene>
<evidence type="ECO:0000313" key="1">
    <source>
        <dbReference type="EMBL" id="EHL03987.1"/>
    </source>
</evidence>
<evidence type="ECO:0000313" key="2">
    <source>
        <dbReference type="Proteomes" id="UP000004416"/>
    </source>
</evidence>
<accession>G9XWA7</accession>
<proteinExistence type="predicted"/>
<dbReference type="HOGENOM" id="CLU_3167229_0_0_9"/>
<dbReference type="EMBL" id="AFZX01000139">
    <property type="protein sequence ID" value="EHL03987.1"/>
    <property type="molecule type" value="Genomic_DNA"/>
</dbReference>
<protein>
    <submittedName>
        <fullName evidence="1">Uncharacterized protein</fullName>
    </submittedName>
</protein>
<dbReference type="AlphaFoldDB" id="G9XWA7"/>
<reference evidence="1 2" key="1">
    <citation type="submission" date="2011-08" db="EMBL/GenBank/DDBJ databases">
        <authorList>
            <person name="Weinstock G."/>
            <person name="Sodergren E."/>
            <person name="Clifton S."/>
            <person name="Fulton L."/>
            <person name="Fulton B."/>
            <person name="Courtney L."/>
            <person name="Fronick C."/>
            <person name="Harrison M."/>
            <person name="Strong C."/>
            <person name="Farmer C."/>
            <person name="Delahaunty K."/>
            <person name="Markovic C."/>
            <person name="Hall O."/>
            <person name="Minx P."/>
            <person name="Tomlinson C."/>
            <person name="Mitreva M."/>
            <person name="Hou S."/>
            <person name="Chen J."/>
            <person name="Wollam A."/>
            <person name="Pepin K.H."/>
            <person name="Johnson M."/>
            <person name="Bhonagiri V."/>
            <person name="Zhang X."/>
            <person name="Suruliraj S."/>
            <person name="Warren W."/>
            <person name="Chinwalla A."/>
            <person name="Mardis E.R."/>
            <person name="Wilson R.K."/>
        </authorList>
    </citation>
    <scope>NUCLEOTIDE SEQUENCE [LARGE SCALE GENOMIC DNA]</scope>
    <source>
        <strain evidence="1 2">DP7</strain>
    </source>
</reference>
<name>G9XWA7_DESHA</name>